<comment type="caution">
    <text evidence="2">The sequence shown here is derived from an EMBL/GenBank/DDBJ whole genome shotgun (WGS) entry which is preliminary data.</text>
</comment>
<proteinExistence type="predicted"/>
<evidence type="ECO:0000313" key="3">
    <source>
        <dbReference type="Proteomes" id="UP001218218"/>
    </source>
</evidence>
<evidence type="ECO:0000256" key="1">
    <source>
        <dbReference type="SAM" id="MobiDB-lite"/>
    </source>
</evidence>
<dbReference type="Proteomes" id="UP001218218">
    <property type="component" value="Unassembled WGS sequence"/>
</dbReference>
<accession>A0AAD7AG03</accession>
<sequence length="188" mass="20278">MLCVHDALFIFAFRYFHCKSPFLTLLDPRPLLFSSTWQPCCGRRPLRLHKQVADALPSLLTTPFCPFALCTASLSTPGRVSHCSRLHGCIVHGSEDPRSARHTPSRAALSPKCTGWGRREEGRAAIQVRLLAVPDLTAAQTPAALSCVSAPSVGTAPENDPGRGTSGDGRGRAENALRTCSYLPLSEL</sequence>
<keyword evidence="3" id="KW-1185">Reference proteome</keyword>
<gene>
    <name evidence="2" type="ORF">DFH08DRAFT_436907</name>
</gene>
<protein>
    <submittedName>
        <fullName evidence="2">Uncharacterized protein</fullName>
    </submittedName>
</protein>
<organism evidence="2 3">
    <name type="scientific">Mycena albidolilacea</name>
    <dbReference type="NCBI Taxonomy" id="1033008"/>
    <lineage>
        <taxon>Eukaryota</taxon>
        <taxon>Fungi</taxon>
        <taxon>Dikarya</taxon>
        <taxon>Basidiomycota</taxon>
        <taxon>Agaricomycotina</taxon>
        <taxon>Agaricomycetes</taxon>
        <taxon>Agaricomycetidae</taxon>
        <taxon>Agaricales</taxon>
        <taxon>Marasmiineae</taxon>
        <taxon>Mycenaceae</taxon>
        <taxon>Mycena</taxon>
    </lineage>
</organism>
<evidence type="ECO:0000313" key="2">
    <source>
        <dbReference type="EMBL" id="KAJ7357876.1"/>
    </source>
</evidence>
<dbReference type="AlphaFoldDB" id="A0AAD7AG03"/>
<feature type="region of interest" description="Disordered" evidence="1">
    <location>
        <begin position="149"/>
        <end position="173"/>
    </location>
</feature>
<reference evidence="2" key="1">
    <citation type="submission" date="2023-03" db="EMBL/GenBank/DDBJ databases">
        <title>Massive genome expansion in bonnet fungi (Mycena s.s.) driven by repeated elements and novel gene families across ecological guilds.</title>
        <authorList>
            <consortium name="Lawrence Berkeley National Laboratory"/>
            <person name="Harder C.B."/>
            <person name="Miyauchi S."/>
            <person name="Viragh M."/>
            <person name="Kuo A."/>
            <person name="Thoen E."/>
            <person name="Andreopoulos B."/>
            <person name="Lu D."/>
            <person name="Skrede I."/>
            <person name="Drula E."/>
            <person name="Henrissat B."/>
            <person name="Morin E."/>
            <person name="Kohler A."/>
            <person name="Barry K."/>
            <person name="LaButti K."/>
            <person name="Morin E."/>
            <person name="Salamov A."/>
            <person name="Lipzen A."/>
            <person name="Mereny Z."/>
            <person name="Hegedus B."/>
            <person name="Baldrian P."/>
            <person name="Stursova M."/>
            <person name="Weitz H."/>
            <person name="Taylor A."/>
            <person name="Grigoriev I.V."/>
            <person name="Nagy L.G."/>
            <person name="Martin F."/>
            <person name="Kauserud H."/>
        </authorList>
    </citation>
    <scope>NUCLEOTIDE SEQUENCE</scope>
    <source>
        <strain evidence="2">CBHHK002</strain>
    </source>
</reference>
<dbReference type="EMBL" id="JARIHO010000007">
    <property type="protein sequence ID" value="KAJ7357876.1"/>
    <property type="molecule type" value="Genomic_DNA"/>
</dbReference>
<name>A0AAD7AG03_9AGAR</name>